<name>A0A1E7EYP2_9STRA</name>
<evidence type="ECO:0000313" key="3">
    <source>
        <dbReference type="Proteomes" id="UP000095751"/>
    </source>
</evidence>
<dbReference type="Pfam" id="PF00069">
    <property type="entry name" value="Pkinase"/>
    <property type="match status" value="1"/>
</dbReference>
<dbReference type="InterPro" id="IPR051681">
    <property type="entry name" value="Ser/Thr_Kinases-Pseudokinases"/>
</dbReference>
<accession>A0A1E7EYP2</accession>
<dbReference type="PANTHER" id="PTHR44329">
    <property type="entry name" value="SERINE/THREONINE-PROTEIN KINASE TNNI3K-RELATED"/>
    <property type="match status" value="1"/>
</dbReference>
<dbReference type="SUPFAM" id="SSF56112">
    <property type="entry name" value="Protein kinase-like (PK-like)"/>
    <property type="match status" value="1"/>
</dbReference>
<dbReference type="InterPro" id="IPR000719">
    <property type="entry name" value="Prot_kinase_dom"/>
</dbReference>
<dbReference type="InterPro" id="IPR011009">
    <property type="entry name" value="Kinase-like_dom_sf"/>
</dbReference>
<keyword evidence="2" id="KW-0418">Kinase</keyword>
<feature type="domain" description="Protein kinase" evidence="1">
    <location>
        <begin position="1"/>
        <end position="200"/>
    </location>
</feature>
<dbReference type="Gene3D" id="1.10.510.10">
    <property type="entry name" value="Transferase(Phosphotransferase) domain 1"/>
    <property type="match status" value="1"/>
</dbReference>
<protein>
    <submittedName>
        <fullName evidence="2">Kinase-like protein</fullName>
    </submittedName>
</protein>
<gene>
    <name evidence="2" type="ORF">FRACYDRAFT_193795</name>
</gene>
<dbReference type="EMBL" id="KV784371">
    <property type="protein sequence ID" value="OEU10663.1"/>
    <property type="molecule type" value="Genomic_DNA"/>
</dbReference>
<dbReference type="Proteomes" id="UP000095751">
    <property type="component" value="Unassembled WGS sequence"/>
</dbReference>
<dbReference type="PROSITE" id="PS50011">
    <property type="entry name" value="PROTEIN_KINASE_DOM"/>
    <property type="match status" value="1"/>
</dbReference>
<proteinExistence type="predicted"/>
<evidence type="ECO:0000259" key="1">
    <source>
        <dbReference type="PROSITE" id="PS50011"/>
    </source>
</evidence>
<organism evidence="2 3">
    <name type="scientific">Fragilariopsis cylindrus CCMP1102</name>
    <dbReference type="NCBI Taxonomy" id="635003"/>
    <lineage>
        <taxon>Eukaryota</taxon>
        <taxon>Sar</taxon>
        <taxon>Stramenopiles</taxon>
        <taxon>Ochrophyta</taxon>
        <taxon>Bacillariophyta</taxon>
        <taxon>Bacillariophyceae</taxon>
        <taxon>Bacillariophycidae</taxon>
        <taxon>Bacillariales</taxon>
        <taxon>Bacillariaceae</taxon>
        <taxon>Fragilariopsis</taxon>
    </lineage>
</organism>
<sequence>MLQSKAAKDAFWLERLAVAYDLACALSYLHAMSVIYRDLKPDNIGFDVRGDVKIFDFGLAKELDPRKKLGDGTYNLTGDTGSPRYMAPEVFLEKTYNETADTYSFSILCWQIFAIETPFNHIRTNSTFERSVIIGGVRPKIKEEWGPSIGTMLRESFVGNPKRPSMADTCDRLRIEINRLSDKDIDEYLDESRRSRLSNS</sequence>
<evidence type="ECO:0000313" key="2">
    <source>
        <dbReference type="EMBL" id="OEU10663.1"/>
    </source>
</evidence>
<dbReference type="OrthoDB" id="45850at2759"/>
<dbReference type="AlphaFoldDB" id="A0A1E7EYP2"/>
<keyword evidence="2" id="KW-0808">Transferase</keyword>
<dbReference type="GO" id="GO:0005524">
    <property type="term" value="F:ATP binding"/>
    <property type="evidence" value="ECO:0007669"/>
    <property type="project" value="InterPro"/>
</dbReference>
<dbReference type="KEGG" id="fcy:FRACYDRAFT_193795"/>
<dbReference type="GO" id="GO:0004674">
    <property type="term" value="F:protein serine/threonine kinase activity"/>
    <property type="evidence" value="ECO:0007669"/>
    <property type="project" value="TreeGrafter"/>
</dbReference>
<keyword evidence="3" id="KW-1185">Reference proteome</keyword>
<dbReference type="PANTHER" id="PTHR44329:SF289">
    <property type="entry name" value="SERINE_THREONINE-PROTEIN KINASE VIK"/>
    <property type="match status" value="1"/>
</dbReference>
<reference evidence="2 3" key="1">
    <citation type="submission" date="2016-09" db="EMBL/GenBank/DDBJ databases">
        <title>Extensive genetic diversity and differential bi-allelic expression allows diatom success in the polar Southern Ocean.</title>
        <authorList>
            <consortium name="DOE Joint Genome Institute"/>
            <person name="Mock T."/>
            <person name="Otillar R.P."/>
            <person name="Strauss J."/>
            <person name="Dupont C."/>
            <person name="Frickenhaus S."/>
            <person name="Maumus F."/>
            <person name="Mcmullan M."/>
            <person name="Sanges R."/>
            <person name="Schmutz J."/>
            <person name="Toseland A."/>
            <person name="Valas R."/>
            <person name="Veluchamy A."/>
            <person name="Ward B.J."/>
            <person name="Allen A."/>
            <person name="Barry K."/>
            <person name="Falciatore A."/>
            <person name="Ferrante M."/>
            <person name="Fortunato A.E."/>
            <person name="Gloeckner G."/>
            <person name="Gruber A."/>
            <person name="Hipkin R."/>
            <person name="Janech M."/>
            <person name="Kroth P."/>
            <person name="Leese F."/>
            <person name="Lindquist E."/>
            <person name="Lyon B.R."/>
            <person name="Martin J."/>
            <person name="Mayer C."/>
            <person name="Parker M."/>
            <person name="Quesneville H."/>
            <person name="Raymond J."/>
            <person name="Uhlig C."/>
            <person name="Valentin K.U."/>
            <person name="Worden A.Z."/>
            <person name="Armbrust E.V."/>
            <person name="Bowler C."/>
            <person name="Green B."/>
            <person name="Moulton V."/>
            <person name="Van Oosterhout C."/>
            <person name="Grigoriev I."/>
        </authorList>
    </citation>
    <scope>NUCLEOTIDE SEQUENCE [LARGE SCALE GENOMIC DNA]</scope>
    <source>
        <strain evidence="2 3">CCMP1102</strain>
    </source>
</reference>
<dbReference type="SMART" id="SM00220">
    <property type="entry name" value="S_TKc"/>
    <property type="match status" value="1"/>
</dbReference>
<dbReference type="InParanoid" id="A0A1E7EYP2"/>